<dbReference type="InterPro" id="IPR000210">
    <property type="entry name" value="BTB/POZ_dom"/>
</dbReference>
<dbReference type="SUPFAM" id="SSF54695">
    <property type="entry name" value="POZ domain"/>
    <property type="match status" value="1"/>
</dbReference>
<dbReference type="Proteomes" id="UP001281614">
    <property type="component" value="Unassembled WGS sequence"/>
</dbReference>
<dbReference type="PANTHER" id="PTHR47843">
    <property type="entry name" value="BTB DOMAIN-CONTAINING PROTEIN-RELATED"/>
    <property type="match status" value="1"/>
</dbReference>
<feature type="compositionally biased region" description="Acidic residues" evidence="1">
    <location>
        <begin position="147"/>
        <end position="159"/>
    </location>
</feature>
<feature type="compositionally biased region" description="Basic and acidic residues" evidence="1">
    <location>
        <begin position="128"/>
        <end position="145"/>
    </location>
</feature>
<proteinExistence type="predicted"/>
<accession>A0AAD9YTY2</accession>
<sequence>MSLKRKESMDEPASSNGAPPKRRRDMKEILKSRNITFIIGPEEEQFTAHESSIAGLSEPLRVLVTGNMKEAIEAKIIWEDVDPVVFLTLMEFAYTGNFSISASHQNEGPETPNGQEIETGEEESEGDNDFRDESERYAGVEKNDDSYGNDDEDDDDDDDKHEGPSLLKESRDEKGTKREHCAKNKFAKKHFLPDKSCPPYSSLDRDTIPCDIAAYAAVAKLYVLADKYDVSALKNLCTSRLARSLSQASGIDNTLSTVVHTIRFLYKHTLKKDQLRQLLLRFLIADLERAMRNSGVRMMLSDTPELASELFLLVPHYYWEELQRGHTYLE</sequence>
<comment type="caution">
    <text evidence="3">The sequence shown here is derived from an EMBL/GenBank/DDBJ whole genome shotgun (WGS) entry which is preliminary data.</text>
</comment>
<reference evidence="3" key="1">
    <citation type="submission" date="2023-02" db="EMBL/GenBank/DDBJ databases">
        <title>Colletotrichum kahawae CIFC_Que2 genome sequencing and assembly.</title>
        <authorList>
            <person name="Baroncelli R."/>
        </authorList>
    </citation>
    <scope>NUCLEOTIDE SEQUENCE</scope>
    <source>
        <strain evidence="3">CIFC_Que2</strain>
    </source>
</reference>
<evidence type="ECO:0000256" key="1">
    <source>
        <dbReference type="SAM" id="MobiDB-lite"/>
    </source>
</evidence>
<feature type="region of interest" description="Disordered" evidence="1">
    <location>
        <begin position="101"/>
        <end position="179"/>
    </location>
</feature>
<gene>
    <name evidence="3" type="ORF">CKAH01_02939</name>
</gene>
<dbReference type="EMBL" id="VYYT01000002">
    <property type="protein sequence ID" value="KAK2779591.1"/>
    <property type="molecule type" value="Genomic_DNA"/>
</dbReference>
<dbReference type="Pfam" id="PF00651">
    <property type="entry name" value="BTB"/>
    <property type="match status" value="1"/>
</dbReference>
<evidence type="ECO:0000313" key="4">
    <source>
        <dbReference type="Proteomes" id="UP001281614"/>
    </source>
</evidence>
<organism evidence="3 4">
    <name type="scientific">Colletotrichum kahawae</name>
    <name type="common">Coffee berry disease fungus</name>
    <dbReference type="NCBI Taxonomy" id="34407"/>
    <lineage>
        <taxon>Eukaryota</taxon>
        <taxon>Fungi</taxon>
        <taxon>Dikarya</taxon>
        <taxon>Ascomycota</taxon>
        <taxon>Pezizomycotina</taxon>
        <taxon>Sordariomycetes</taxon>
        <taxon>Hypocreomycetidae</taxon>
        <taxon>Glomerellales</taxon>
        <taxon>Glomerellaceae</taxon>
        <taxon>Colletotrichum</taxon>
        <taxon>Colletotrichum gloeosporioides species complex</taxon>
    </lineage>
</organism>
<feature type="compositionally biased region" description="Basic and acidic residues" evidence="1">
    <location>
        <begin position="160"/>
        <end position="179"/>
    </location>
</feature>
<feature type="compositionally biased region" description="Acidic residues" evidence="1">
    <location>
        <begin position="118"/>
        <end position="127"/>
    </location>
</feature>
<dbReference type="Gene3D" id="3.30.710.10">
    <property type="entry name" value="Potassium Channel Kv1.1, Chain A"/>
    <property type="match status" value="1"/>
</dbReference>
<dbReference type="PANTHER" id="PTHR47843:SF2">
    <property type="entry name" value="BTB DOMAIN-CONTAINING PROTEIN"/>
    <property type="match status" value="1"/>
</dbReference>
<dbReference type="InterPro" id="IPR011333">
    <property type="entry name" value="SKP1/BTB/POZ_sf"/>
</dbReference>
<evidence type="ECO:0000313" key="3">
    <source>
        <dbReference type="EMBL" id="KAK2779591.1"/>
    </source>
</evidence>
<feature type="domain" description="BTB" evidence="2">
    <location>
        <begin position="33"/>
        <end position="102"/>
    </location>
</feature>
<dbReference type="AlphaFoldDB" id="A0AAD9YTY2"/>
<evidence type="ECO:0000259" key="2">
    <source>
        <dbReference type="PROSITE" id="PS50097"/>
    </source>
</evidence>
<dbReference type="PROSITE" id="PS50097">
    <property type="entry name" value="BTB"/>
    <property type="match status" value="1"/>
</dbReference>
<name>A0AAD9YTY2_COLKA</name>
<feature type="region of interest" description="Disordered" evidence="1">
    <location>
        <begin position="1"/>
        <end position="26"/>
    </location>
</feature>
<protein>
    <recommendedName>
        <fullName evidence="2">BTB domain-containing protein</fullName>
    </recommendedName>
</protein>
<keyword evidence="4" id="KW-1185">Reference proteome</keyword>